<evidence type="ECO:0000313" key="2">
    <source>
        <dbReference type="EMBL" id="QWU16233.1"/>
    </source>
</evidence>
<evidence type="ECO:0000256" key="1">
    <source>
        <dbReference type="SAM" id="MobiDB-lite"/>
    </source>
</evidence>
<evidence type="ECO:0000313" key="4">
    <source>
        <dbReference type="Proteomes" id="UP000198809"/>
    </source>
</evidence>
<reference evidence="2 5" key="2">
    <citation type="submission" date="2021-06" db="EMBL/GenBank/DDBJ databases">
        <title>Whole genome sequence of Paenibacillus sophorae DSM23020 for comparative genomics.</title>
        <authorList>
            <person name="Kim M.-J."/>
            <person name="Lee G."/>
            <person name="Shin J.-H."/>
        </authorList>
    </citation>
    <scope>NUCLEOTIDE SEQUENCE [LARGE SCALE GENOMIC DNA]</scope>
    <source>
        <strain evidence="2 5">DSM 23020</strain>
    </source>
</reference>
<dbReference type="AlphaFoldDB" id="A0A1H8TJ11"/>
<dbReference type="RefSeq" id="WP_036601463.1">
    <property type="nucleotide sequence ID" value="NZ_CP076607.1"/>
</dbReference>
<evidence type="ECO:0000313" key="5">
    <source>
        <dbReference type="Proteomes" id="UP000683429"/>
    </source>
</evidence>
<proteinExistence type="predicted"/>
<gene>
    <name evidence="2" type="ORF">KP014_02880</name>
    <name evidence="3" type="ORF">SAMN04487895_11475</name>
</gene>
<keyword evidence="5" id="KW-1185">Reference proteome</keyword>
<dbReference type="STRING" id="1333845.SAMN04487895_11475"/>
<reference evidence="3 4" key="1">
    <citation type="submission" date="2016-10" db="EMBL/GenBank/DDBJ databases">
        <authorList>
            <person name="de Groot N.N."/>
        </authorList>
    </citation>
    <scope>NUCLEOTIDE SEQUENCE [LARGE SCALE GENOMIC DNA]</scope>
    <source>
        <strain evidence="3 4">CGMCC 1.10238</strain>
    </source>
</reference>
<protein>
    <submittedName>
        <fullName evidence="3">Uncharacterized protein</fullName>
    </submittedName>
</protein>
<feature type="region of interest" description="Disordered" evidence="1">
    <location>
        <begin position="133"/>
        <end position="156"/>
    </location>
</feature>
<dbReference type="Proteomes" id="UP000198809">
    <property type="component" value="Unassembled WGS sequence"/>
</dbReference>
<dbReference type="EMBL" id="CP076607">
    <property type="protein sequence ID" value="QWU16233.1"/>
    <property type="molecule type" value="Genomic_DNA"/>
</dbReference>
<dbReference type="OrthoDB" id="2625515at2"/>
<sequence length="156" mass="17550">MDEDFYTSEGLRQHLLEFLRETFDHDGTLHLLAVAARRDGAGDKLGESYWRLRLALTYREGDTVNPYWDGTDLDVALAGNVLRLLDEETLANEPPIVEGSPNALAVNWVSELASPLWVSDEARAAFADGLEKRESKEADWRTNSTTEDPFADYFGK</sequence>
<name>A0A1H8TJ11_9BACL</name>
<organism evidence="3 4">
    <name type="scientific">Paenibacillus sophorae</name>
    <dbReference type="NCBI Taxonomy" id="1333845"/>
    <lineage>
        <taxon>Bacteria</taxon>
        <taxon>Bacillati</taxon>
        <taxon>Bacillota</taxon>
        <taxon>Bacilli</taxon>
        <taxon>Bacillales</taxon>
        <taxon>Paenibacillaceae</taxon>
        <taxon>Paenibacillus</taxon>
    </lineage>
</organism>
<evidence type="ECO:0000313" key="3">
    <source>
        <dbReference type="EMBL" id="SEO90791.1"/>
    </source>
</evidence>
<accession>A0A1H8TJ11</accession>
<dbReference type="Proteomes" id="UP000683429">
    <property type="component" value="Chromosome"/>
</dbReference>
<dbReference type="EMBL" id="FODH01000014">
    <property type="protein sequence ID" value="SEO90791.1"/>
    <property type="molecule type" value="Genomic_DNA"/>
</dbReference>